<evidence type="ECO:0000313" key="13">
    <source>
        <dbReference type="EMBL" id="GGD43274.1"/>
    </source>
</evidence>
<evidence type="ECO:0000256" key="7">
    <source>
        <dbReference type="ARBA" id="ARBA00022840"/>
    </source>
</evidence>
<evidence type="ECO:0000256" key="9">
    <source>
        <dbReference type="ARBA" id="ARBA00023235"/>
    </source>
</evidence>
<dbReference type="GO" id="GO:0016787">
    <property type="term" value="F:hydrolase activity"/>
    <property type="evidence" value="ECO:0007669"/>
    <property type="project" value="UniProtKB-KW"/>
</dbReference>
<comment type="caution">
    <text evidence="13">The sequence shown here is derived from an EMBL/GenBank/DDBJ whole genome shotgun (WGS) entry which is preliminary data.</text>
</comment>
<reference evidence="13" key="1">
    <citation type="journal article" date="2014" name="Int. J. Syst. Evol. Microbiol.">
        <title>Complete genome sequence of Corynebacterium casei LMG S-19264T (=DSM 44701T), isolated from a smear-ripened cheese.</title>
        <authorList>
            <consortium name="US DOE Joint Genome Institute (JGI-PGF)"/>
            <person name="Walter F."/>
            <person name="Albersmeier A."/>
            <person name="Kalinowski J."/>
            <person name="Ruckert C."/>
        </authorList>
    </citation>
    <scope>NUCLEOTIDE SEQUENCE</scope>
    <source>
        <strain evidence="13">CGMCC 1.15493</strain>
    </source>
</reference>
<name>A0A916YG83_9HYPH</name>
<keyword evidence="4" id="KW-0547">Nucleotide-binding</keyword>
<dbReference type="Gene3D" id="1.10.860.10">
    <property type="entry name" value="DNAb Helicase, Chain A"/>
    <property type="match status" value="1"/>
</dbReference>
<dbReference type="AlphaFoldDB" id="A0A916YG83"/>
<evidence type="ECO:0000256" key="1">
    <source>
        <dbReference type="ARBA" id="ARBA00008428"/>
    </source>
</evidence>
<dbReference type="Pfam" id="PF03796">
    <property type="entry name" value="DnaB_C"/>
    <property type="match status" value="1"/>
</dbReference>
<dbReference type="InterPro" id="IPR016136">
    <property type="entry name" value="DNA_helicase_N/primase_C"/>
</dbReference>
<dbReference type="SUPFAM" id="SSF48024">
    <property type="entry name" value="N-terminal domain of DnaB helicase"/>
    <property type="match status" value="1"/>
</dbReference>
<comment type="similarity">
    <text evidence="1">Belongs to the helicase family. DnaB subfamily.</text>
</comment>
<dbReference type="PROSITE" id="PS51199">
    <property type="entry name" value="SF4_HELICASE"/>
    <property type="match status" value="1"/>
</dbReference>
<protein>
    <recommendedName>
        <fullName evidence="10">DNA 5'-3' helicase</fullName>
        <ecNumber evidence="10">5.6.2.3</ecNumber>
    </recommendedName>
</protein>
<evidence type="ECO:0000256" key="6">
    <source>
        <dbReference type="ARBA" id="ARBA00022806"/>
    </source>
</evidence>
<dbReference type="GO" id="GO:0005829">
    <property type="term" value="C:cytosol"/>
    <property type="evidence" value="ECO:0007669"/>
    <property type="project" value="TreeGrafter"/>
</dbReference>
<evidence type="ECO:0000256" key="10">
    <source>
        <dbReference type="ARBA" id="ARBA00044969"/>
    </source>
</evidence>
<dbReference type="Pfam" id="PF00772">
    <property type="entry name" value="DnaB"/>
    <property type="match status" value="1"/>
</dbReference>
<dbReference type="InterPro" id="IPR027417">
    <property type="entry name" value="P-loop_NTPase"/>
</dbReference>
<dbReference type="InterPro" id="IPR007693">
    <property type="entry name" value="DNA_helicase_DnaB-like_N"/>
</dbReference>
<keyword evidence="9" id="KW-0413">Isomerase</keyword>
<dbReference type="GO" id="GO:0006269">
    <property type="term" value="P:DNA replication, synthesis of primer"/>
    <property type="evidence" value="ECO:0007669"/>
    <property type="project" value="UniProtKB-KW"/>
</dbReference>
<keyword evidence="7" id="KW-0067">ATP-binding</keyword>
<dbReference type="GO" id="GO:0043139">
    <property type="term" value="F:5'-3' DNA helicase activity"/>
    <property type="evidence" value="ECO:0007669"/>
    <property type="project" value="UniProtKB-EC"/>
</dbReference>
<dbReference type="GO" id="GO:1990077">
    <property type="term" value="C:primosome complex"/>
    <property type="evidence" value="ECO:0007669"/>
    <property type="project" value="UniProtKB-KW"/>
</dbReference>
<evidence type="ECO:0000313" key="14">
    <source>
        <dbReference type="Proteomes" id="UP000613160"/>
    </source>
</evidence>
<dbReference type="PANTHER" id="PTHR30153">
    <property type="entry name" value="REPLICATIVE DNA HELICASE DNAB"/>
    <property type="match status" value="1"/>
</dbReference>
<dbReference type="Gene3D" id="3.40.50.300">
    <property type="entry name" value="P-loop containing nucleotide triphosphate hydrolases"/>
    <property type="match status" value="1"/>
</dbReference>
<evidence type="ECO:0000256" key="8">
    <source>
        <dbReference type="ARBA" id="ARBA00023125"/>
    </source>
</evidence>
<comment type="catalytic activity">
    <reaction evidence="11">
        <text>ATP + H2O = ADP + phosphate + H(+)</text>
        <dbReference type="Rhea" id="RHEA:13065"/>
        <dbReference type="ChEBI" id="CHEBI:15377"/>
        <dbReference type="ChEBI" id="CHEBI:15378"/>
        <dbReference type="ChEBI" id="CHEBI:30616"/>
        <dbReference type="ChEBI" id="CHEBI:43474"/>
        <dbReference type="ChEBI" id="CHEBI:456216"/>
        <dbReference type="EC" id="5.6.2.3"/>
    </reaction>
</comment>
<proteinExistence type="inferred from homology"/>
<dbReference type="RefSeq" id="WP_188855401.1">
    <property type="nucleotide sequence ID" value="NZ_BMJJ01000022.1"/>
</dbReference>
<dbReference type="GO" id="GO:0005524">
    <property type="term" value="F:ATP binding"/>
    <property type="evidence" value="ECO:0007669"/>
    <property type="project" value="UniProtKB-KW"/>
</dbReference>
<evidence type="ECO:0000256" key="5">
    <source>
        <dbReference type="ARBA" id="ARBA00022801"/>
    </source>
</evidence>
<evidence type="ECO:0000256" key="4">
    <source>
        <dbReference type="ARBA" id="ARBA00022741"/>
    </source>
</evidence>
<dbReference type="GO" id="GO:0003677">
    <property type="term" value="F:DNA binding"/>
    <property type="evidence" value="ECO:0007669"/>
    <property type="project" value="UniProtKB-KW"/>
</dbReference>
<organism evidence="13 14">
    <name type="scientific">Aureimonas glaciei</name>
    <dbReference type="NCBI Taxonomy" id="1776957"/>
    <lineage>
        <taxon>Bacteria</taxon>
        <taxon>Pseudomonadati</taxon>
        <taxon>Pseudomonadota</taxon>
        <taxon>Alphaproteobacteria</taxon>
        <taxon>Hyphomicrobiales</taxon>
        <taxon>Aurantimonadaceae</taxon>
        <taxon>Aureimonas</taxon>
    </lineage>
</organism>
<evidence type="ECO:0000259" key="12">
    <source>
        <dbReference type="PROSITE" id="PS51199"/>
    </source>
</evidence>
<dbReference type="EMBL" id="BMJJ01000022">
    <property type="protein sequence ID" value="GGD43274.1"/>
    <property type="molecule type" value="Genomic_DNA"/>
</dbReference>
<evidence type="ECO:0000256" key="3">
    <source>
        <dbReference type="ARBA" id="ARBA00022705"/>
    </source>
</evidence>
<dbReference type="PANTHER" id="PTHR30153:SF2">
    <property type="entry name" value="REPLICATIVE DNA HELICASE"/>
    <property type="match status" value="1"/>
</dbReference>
<dbReference type="InterPro" id="IPR007694">
    <property type="entry name" value="DNA_helicase_DnaB-like_C"/>
</dbReference>
<reference evidence="13" key="2">
    <citation type="submission" date="2020-09" db="EMBL/GenBank/DDBJ databases">
        <authorList>
            <person name="Sun Q."/>
            <person name="Zhou Y."/>
        </authorList>
    </citation>
    <scope>NUCLEOTIDE SEQUENCE</scope>
    <source>
        <strain evidence="13">CGMCC 1.15493</strain>
    </source>
</reference>
<dbReference type="SUPFAM" id="SSF52540">
    <property type="entry name" value="P-loop containing nucleoside triphosphate hydrolases"/>
    <property type="match status" value="1"/>
</dbReference>
<evidence type="ECO:0000256" key="11">
    <source>
        <dbReference type="ARBA" id="ARBA00048954"/>
    </source>
</evidence>
<keyword evidence="6 13" id="KW-0347">Helicase</keyword>
<sequence>MNAAAHIDYENAINVEEEQLVLGAILTNNDAAAITRSMLKPEYFAERLHRDIYAVAVRLIDAGDLASPITLRAHFEPGVMVGEITLSQYLARLVSQSPGVFNAKAYAKGVLQAWQRRQLVDLALEMAERARLASVDASPETLAGELGERIIDIVNSGVDAKKSRQYGDILLSAMQAAQDRRNDDRGLIRWFLPELDDVIGPVRPGNLTGFMSDSGGGKTSLSAMQCRFAAEAGIPTGFFSIEITEEEAAMQMAAQRIGVSMGEIDAFDLLRPKQDALMTERETGQSLPLVIESFDRADLAEIGSRVAMLKKRMGLKFVMIDHAKLIELPGRGGDNFAERVNGLYRGLKAIAKNTGVGIVVLIQRNNDWKGRKNPRPIPSDAYGGGGVKQSLDAFFSLYRPETLWAEKMESEASADERARLAALIEQTRGYAWVINHKQRRGVPFMQKRIRFEASFTRFSSDRVVSSEIEQELPF</sequence>
<keyword evidence="3" id="KW-0235">DNA replication</keyword>
<keyword evidence="14" id="KW-1185">Reference proteome</keyword>
<dbReference type="EC" id="5.6.2.3" evidence="10"/>
<keyword evidence="8" id="KW-0238">DNA-binding</keyword>
<dbReference type="InterPro" id="IPR036185">
    <property type="entry name" value="DNA_heli_DnaB-like_N_sf"/>
</dbReference>
<dbReference type="Proteomes" id="UP000613160">
    <property type="component" value="Unassembled WGS sequence"/>
</dbReference>
<gene>
    <name evidence="13" type="primary">dnaB</name>
    <name evidence="13" type="ORF">GCM10011335_52410</name>
</gene>
<evidence type="ECO:0000256" key="2">
    <source>
        <dbReference type="ARBA" id="ARBA00022515"/>
    </source>
</evidence>
<keyword evidence="2" id="KW-0639">Primosome</keyword>
<accession>A0A916YG83</accession>
<feature type="domain" description="SF4 helicase" evidence="12">
    <location>
        <begin position="181"/>
        <end position="465"/>
    </location>
</feature>
<keyword evidence="5" id="KW-0378">Hydrolase</keyword>